<evidence type="ECO:0000256" key="1">
    <source>
        <dbReference type="ARBA" id="ARBA00023180"/>
    </source>
</evidence>
<evidence type="ECO:0000313" key="4">
    <source>
        <dbReference type="EMBL" id="KAG2279953.1"/>
    </source>
</evidence>
<dbReference type="InterPro" id="IPR039373">
    <property type="entry name" value="Peptidase_M28B"/>
</dbReference>
<name>A0A8X7QZR8_BRACI</name>
<dbReference type="InterPro" id="IPR046450">
    <property type="entry name" value="PA_dom_sf"/>
</dbReference>
<dbReference type="PANTHER" id="PTHR10404:SF46">
    <property type="entry name" value="VACUOLAR PROTEIN SORTING-ASSOCIATED PROTEIN 70"/>
    <property type="match status" value="1"/>
</dbReference>
<dbReference type="AlphaFoldDB" id="A0A8X7QZR8"/>
<evidence type="ECO:0000313" key="5">
    <source>
        <dbReference type="Proteomes" id="UP000886595"/>
    </source>
</evidence>
<feature type="signal peptide" evidence="2">
    <location>
        <begin position="1"/>
        <end position="21"/>
    </location>
</feature>
<dbReference type="PANTHER" id="PTHR10404">
    <property type="entry name" value="N-ACETYLATED-ALPHA-LINKED ACIDIC DIPEPTIDASE"/>
    <property type="match status" value="1"/>
</dbReference>
<keyword evidence="1" id="KW-0325">Glycoprotein</keyword>
<dbReference type="Gene3D" id="3.40.630.10">
    <property type="entry name" value="Zn peptidases"/>
    <property type="match status" value="1"/>
</dbReference>
<dbReference type="Pfam" id="PF02225">
    <property type="entry name" value="PA"/>
    <property type="match status" value="1"/>
</dbReference>
<sequence length="264" mass="28070">MSITTSVAFLLAALSYFLLLSSPPKPHYHTLFLSASFSDNASIALNLRTLTRRPHVAGSAANAEAAAFVLSALTSSSLKTHLVSYQVSLTYPLHRSLVLTPRESTKPITFSLEQEHVGDNNPYANEVTPTFHGYAKSGNVSGPVVYANYGRVQDFAAGLNVSGAVVVARYGKIYRGDIVRNAYQAGAVGVVIYTDKRDYGGEDECFPASKWMPPSGVQVGSVYNGLGDPTTPGWASVDGCERLSEEAVGLSGDSPYTFAAYLGG</sequence>
<dbReference type="OrthoDB" id="5841748at2759"/>
<keyword evidence="2" id="KW-0732">Signal</keyword>
<gene>
    <name evidence="4" type="ORF">Bca52824_051173</name>
</gene>
<dbReference type="GO" id="GO:0004180">
    <property type="term" value="F:carboxypeptidase activity"/>
    <property type="evidence" value="ECO:0007669"/>
    <property type="project" value="TreeGrafter"/>
</dbReference>
<dbReference type="Proteomes" id="UP000886595">
    <property type="component" value="Unassembled WGS sequence"/>
</dbReference>
<accession>A0A8X7QZR8</accession>
<feature type="chain" id="PRO_5036461423" description="PA domain-containing protein" evidence="2">
    <location>
        <begin position="22"/>
        <end position="264"/>
    </location>
</feature>
<evidence type="ECO:0000259" key="3">
    <source>
        <dbReference type="Pfam" id="PF02225"/>
    </source>
</evidence>
<dbReference type="InterPro" id="IPR003137">
    <property type="entry name" value="PA_domain"/>
</dbReference>
<proteinExistence type="predicted"/>
<organism evidence="4 5">
    <name type="scientific">Brassica carinata</name>
    <name type="common">Ethiopian mustard</name>
    <name type="synonym">Abyssinian cabbage</name>
    <dbReference type="NCBI Taxonomy" id="52824"/>
    <lineage>
        <taxon>Eukaryota</taxon>
        <taxon>Viridiplantae</taxon>
        <taxon>Streptophyta</taxon>
        <taxon>Embryophyta</taxon>
        <taxon>Tracheophyta</taxon>
        <taxon>Spermatophyta</taxon>
        <taxon>Magnoliopsida</taxon>
        <taxon>eudicotyledons</taxon>
        <taxon>Gunneridae</taxon>
        <taxon>Pentapetalae</taxon>
        <taxon>rosids</taxon>
        <taxon>malvids</taxon>
        <taxon>Brassicales</taxon>
        <taxon>Brassicaceae</taxon>
        <taxon>Brassiceae</taxon>
        <taxon>Brassica</taxon>
    </lineage>
</organism>
<dbReference type="Gene3D" id="3.50.30.30">
    <property type="match status" value="1"/>
</dbReference>
<comment type="caution">
    <text evidence="4">The sequence shown here is derived from an EMBL/GenBank/DDBJ whole genome shotgun (WGS) entry which is preliminary data.</text>
</comment>
<feature type="domain" description="PA" evidence="3">
    <location>
        <begin position="140"/>
        <end position="218"/>
    </location>
</feature>
<protein>
    <recommendedName>
        <fullName evidence="3">PA domain-containing protein</fullName>
    </recommendedName>
</protein>
<dbReference type="SUPFAM" id="SSF52025">
    <property type="entry name" value="PA domain"/>
    <property type="match status" value="1"/>
</dbReference>
<keyword evidence="5" id="KW-1185">Reference proteome</keyword>
<dbReference type="EMBL" id="JAAMPC010000011">
    <property type="protein sequence ID" value="KAG2279953.1"/>
    <property type="molecule type" value="Genomic_DNA"/>
</dbReference>
<reference evidence="4 5" key="1">
    <citation type="submission" date="2020-02" db="EMBL/GenBank/DDBJ databases">
        <authorList>
            <person name="Ma Q."/>
            <person name="Huang Y."/>
            <person name="Song X."/>
            <person name="Pei D."/>
        </authorList>
    </citation>
    <scope>NUCLEOTIDE SEQUENCE [LARGE SCALE GENOMIC DNA]</scope>
    <source>
        <strain evidence="4">Sxm20200214</strain>
        <tissue evidence="4">Leaf</tissue>
    </source>
</reference>
<evidence type="ECO:0000256" key="2">
    <source>
        <dbReference type="SAM" id="SignalP"/>
    </source>
</evidence>